<dbReference type="EMBL" id="SLXM01000012">
    <property type="protein sequence ID" value="TCP22373.1"/>
    <property type="molecule type" value="Genomic_DNA"/>
</dbReference>
<protein>
    <submittedName>
        <fullName evidence="1">Uncharacterized protein</fullName>
    </submittedName>
</protein>
<evidence type="ECO:0000313" key="1">
    <source>
        <dbReference type="EMBL" id="TCP22373.1"/>
    </source>
</evidence>
<name>A0A4R2NL77_9FLAO</name>
<reference evidence="1 2" key="1">
    <citation type="submission" date="2019-03" db="EMBL/GenBank/DDBJ databases">
        <title>Genomic Encyclopedia of Type Strains, Phase IV (KMG-IV): sequencing the most valuable type-strain genomes for metagenomic binning, comparative biology and taxonomic classification.</title>
        <authorList>
            <person name="Goeker M."/>
        </authorList>
    </citation>
    <scope>NUCLEOTIDE SEQUENCE [LARGE SCALE GENOMIC DNA]</scope>
    <source>
        <strain evidence="1 2">DSM 14836</strain>
    </source>
</reference>
<sequence length="90" mass="10799">MKTIFELEKDISKLFIDLEQDRLSLEESLISFEKLLQDYSVLNKTKNQKFALLINNFKNSIYKLQKIKKIDKNIEELEHILNSLYLKESF</sequence>
<dbReference type="RefSeq" id="WP_132795884.1">
    <property type="nucleotide sequence ID" value="NZ_SLXM01000012.1"/>
</dbReference>
<proteinExistence type="predicted"/>
<comment type="caution">
    <text evidence="1">The sequence shown here is derived from an EMBL/GenBank/DDBJ whole genome shotgun (WGS) entry which is preliminary data.</text>
</comment>
<dbReference type="Proteomes" id="UP000294564">
    <property type="component" value="Unassembled WGS sequence"/>
</dbReference>
<organism evidence="1 2">
    <name type="scientific">Tenacibaculum skagerrakense</name>
    <dbReference type="NCBI Taxonomy" id="186571"/>
    <lineage>
        <taxon>Bacteria</taxon>
        <taxon>Pseudomonadati</taxon>
        <taxon>Bacteroidota</taxon>
        <taxon>Flavobacteriia</taxon>
        <taxon>Flavobacteriales</taxon>
        <taxon>Flavobacteriaceae</taxon>
        <taxon>Tenacibaculum</taxon>
    </lineage>
</organism>
<accession>A0A4R2NL77</accession>
<dbReference type="AlphaFoldDB" id="A0A4R2NL77"/>
<gene>
    <name evidence="1" type="ORF">EV195_11222</name>
</gene>
<evidence type="ECO:0000313" key="2">
    <source>
        <dbReference type="Proteomes" id="UP000294564"/>
    </source>
</evidence>
<keyword evidence="2" id="KW-1185">Reference proteome</keyword>